<gene>
    <name evidence="2" type="ORF">H634G_03967</name>
</gene>
<feature type="compositionally biased region" description="Basic and acidic residues" evidence="1">
    <location>
        <begin position="59"/>
        <end position="68"/>
    </location>
</feature>
<sequence>MPKTDSSTTPQPTKGGVPTQNSQHTTKDTENSRVPLSAEPGVYKDDGVRQVPLSAEPGVYKHDDRNSPKEGTAGDTGVRIENEDKGITPKMRMCSTFFLWGSGYNSGLVLYYNKVANSTCMWGSDSEYYHEAKLRERSYW</sequence>
<evidence type="ECO:0000313" key="2">
    <source>
        <dbReference type="EMBL" id="KJK80818.1"/>
    </source>
</evidence>
<dbReference type="OrthoDB" id="4960687at2759"/>
<evidence type="ECO:0000256" key="1">
    <source>
        <dbReference type="SAM" id="MobiDB-lite"/>
    </source>
</evidence>
<organism evidence="2 3">
    <name type="scientific">Metarhizium anisopliae BRIP 53293</name>
    <dbReference type="NCBI Taxonomy" id="1291518"/>
    <lineage>
        <taxon>Eukaryota</taxon>
        <taxon>Fungi</taxon>
        <taxon>Dikarya</taxon>
        <taxon>Ascomycota</taxon>
        <taxon>Pezizomycotina</taxon>
        <taxon>Sordariomycetes</taxon>
        <taxon>Hypocreomycetidae</taxon>
        <taxon>Hypocreales</taxon>
        <taxon>Clavicipitaceae</taxon>
        <taxon>Metarhizium</taxon>
    </lineage>
</organism>
<name>A0A0D9P3X1_METAN</name>
<keyword evidence="3" id="KW-1185">Reference proteome</keyword>
<feature type="compositionally biased region" description="Polar residues" evidence="1">
    <location>
        <begin position="1"/>
        <end position="24"/>
    </location>
</feature>
<dbReference type="AlphaFoldDB" id="A0A0D9P3X1"/>
<accession>A0A0D9P3X1</accession>
<dbReference type="EMBL" id="KE384728">
    <property type="protein sequence ID" value="KJK80818.1"/>
    <property type="molecule type" value="Genomic_DNA"/>
</dbReference>
<protein>
    <submittedName>
        <fullName evidence="2">Uncharacterized protein</fullName>
    </submittedName>
</protein>
<feature type="region of interest" description="Disordered" evidence="1">
    <location>
        <begin position="1"/>
        <end position="84"/>
    </location>
</feature>
<dbReference type="Proteomes" id="UP000054544">
    <property type="component" value="Unassembled WGS sequence"/>
</dbReference>
<reference evidence="3" key="1">
    <citation type="journal article" date="2014" name="BMC Genomics">
        <title>The genome sequence of the biocontrol fungus Metarhizium anisopliae and comparative genomics of Metarhizium species.</title>
        <authorList>
            <person name="Pattemore J.A."/>
            <person name="Hane J.K."/>
            <person name="Williams A.H."/>
            <person name="Wilson B.A."/>
            <person name="Stodart B.J."/>
            <person name="Ash G.J."/>
        </authorList>
    </citation>
    <scope>NUCLEOTIDE SEQUENCE [LARGE SCALE GENOMIC DNA]</scope>
    <source>
        <strain evidence="3">BRIP 53293</strain>
    </source>
</reference>
<proteinExistence type="predicted"/>
<evidence type="ECO:0000313" key="3">
    <source>
        <dbReference type="Proteomes" id="UP000054544"/>
    </source>
</evidence>